<evidence type="ECO:0000313" key="2">
    <source>
        <dbReference type="EMBL" id="SHI43694.1"/>
    </source>
</evidence>
<feature type="signal peptide" evidence="1">
    <location>
        <begin position="1"/>
        <end position="21"/>
    </location>
</feature>
<protein>
    <submittedName>
        <fullName evidence="2">Uncharacterized protein</fullName>
    </submittedName>
</protein>
<dbReference type="InterPro" id="IPR045767">
    <property type="entry name" value="DUF6134"/>
</dbReference>
<dbReference type="Proteomes" id="UP000184432">
    <property type="component" value="Unassembled WGS sequence"/>
</dbReference>
<dbReference type="STRING" id="570521.SAMN04488508_101627"/>
<proteinExistence type="predicted"/>
<feature type="chain" id="PRO_5012997181" evidence="1">
    <location>
        <begin position="22"/>
        <end position="196"/>
    </location>
</feature>
<reference evidence="3" key="1">
    <citation type="submission" date="2016-11" db="EMBL/GenBank/DDBJ databases">
        <authorList>
            <person name="Varghese N."/>
            <person name="Submissions S."/>
        </authorList>
    </citation>
    <scope>NUCLEOTIDE SEQUENCE [LARGE SCALE GENOMIC DNA]</scope>
    <source>
        <strain evidence="3">DSM 22623</strain>
    </source>
</reference>
<dbReference type="EMBL" id="FQYP01000001">
    <property type="protein sequence ID" value="SHI43694.1"/>
    <property type="molecule type" value="Genomic_DNA"/>
</dbReference>
<evidence type="ECO:0000313" key="3">
    <source>
        <dbReference type="Proteomes" id="UP000184432"/>
    </source>
</evidence>
<dbReference type="RefSeq" id="WP_139241901.1">
    <property type="nucleotide sequence ID" value="NZ_FQYP01000001.1"/>
</dbReference>
<evidence type="ECO:0000256" key="1">
    <source>
        <dbReference type="SAM" id="SignalP"/>
    </source>
</evidence>
<organism evidence="2 3">
    <name type="scientific">Aquimarina spongiae</name>
    <dbReference type="NCBI Taxonomy" id="570521"/>
    <lineage>
        <taxon>Bacteria</taxon>
        <taxon>Pseudomonadati</taxon>
        <taxon>Bacteroidota</taxon>
        <taxon>Flavobacteriia</taxon>
        <taxon>Flavobacteriales</taxon>
        <taxon>Flavobacteriaceae</taxon>
        <taxon>Aquimarina</taxon>
    </lineage>
</organism>
<keyword evidence="3" id="KW-1185">Reference proteome</keyword>
<gene>
    <name evidence="2" type="ORF">SAMN04488508_101627</name>
</gene>
<dbReference type="OrthoDB" id="1121030at2"/>
<name>A0A1M6B4K9_9FLAO</name>
<sequence length="196" mass="23059">MMSQRMYPFLFAVLLSWSIVAQNHTYDIISKKDTLGTLQVSKSKQGEHLVYYYHVDMKVKLLMNVHMKYTIKATYDNSRLLSADVNNVINERSHHSSQMKWQNSSYILTIKNKKPQKLETEITYSGIRLFFDEPLGVNKVFSEYTTKNGQLTKIDKSIYELTLHNGKKNRYFYKNEELVKATINNSLIKFDLILRK</sequence>
<dbReference type="AlphaFoldDB" id="A0A1M6B4K9"/>
<accession>A0A1M6B4K9</accession>
<dbReference type="Pfam" id="PF19630">
    <property type="entry name" value="DUF6134"/>
    <property type="match status" value="1"/>
</dbReference>
<keyword evidence="1" id="KW-0732">Signal</keyword>